<sequence>MQREEVACQVDVFGGDPHAAVVLDAERGRDVVEVGHGADIDPRLRHGDHHVGAAEAERLDQHHALVGVGDAFADQILAGNAEVDLSACKLGCDFARGEIGDLDLIEARDGATIVARAARLGERKTCASEERVGIFLKPALGGDGENERVAHAASPALVSASIQTENPTAGMGEAAPNRVSRPS</sequence>
<dbReference type="EMBL" id="CCAZ020000002">
    <property type="protein sequence ID" value="CEG09365.1"/>
    <property type="molecule type" value="Genomic_DNA"/>
</dbReference>
<feature type="region of interest" description="Disordered" evidence="1">
    <location>
        <begin position="162"/>
        <end position="183"/>
    </location>
</feature>
<proteinExistence type="predicted"/>
<evidence type="ECO:0000313" key="3">
    <source>
        <dbReference type="Proteomes" id="UP000035762"/>
    </source>
</evidence>
<accession>A0A090MPT6</accession>
<dbReference type="AlphaFoldDB" id="A0A090MPT6"/>
<protein>
    <submittedName>
        <fullName evidence="2">Uncharacterized protein</fullName>
    </submittedName>
</protein>
<name>A0A090MPT6_AFIFE</name>
<dbReference type="Proteomes" id="UP000035762">
    <property type="component" value="Unassembled WGS sequence"/>
</dbReference>
<comment type="caution">
    <text evidence="2">The sequence shown here is derived from an EMBL/GenBank/DDBJ whole genome shotgun (WGS) entry which is preliminary data.</text>
</comment>
<evidence type="ECO:0000256" key="1">
    <source>
        <dbReference type="SAM" id="MobiDB-lite"/>
    </source>
</evidence>
<organism evidence="2 3">
    <name type="scientific">Afipia felis</name>
    <name type="common">Cat scratch disease bacillus</name>
    <dbReference type="NCBI Taxonomy" id="1035"/>
    <lineage>
        <taxon>Bacteria</taxon>
        <taxon>Pseudomonadati</taxon>
        <taxon>Pseudomonadota</taxon>
        <taxon>Alphaproteobacteria</taxon>
        <taxon>Hyphomicrobiales</taxon>
        <taxon>Nitrobacteraceae</taxon>
        <taxon>Afipia</taxon>
    </lineage>
</organism>
<evidence type="ECO:0000313" key="2">
    <source>
        <dbReference type="EMBL" id="CEG09365.1"/>
    </source>
</evidence>
<reference evidence="2 3" key="1">
    <citation type="journal article" date="2014" name="Genome Announc.">
        <title>Genome Sequence of Afipia felis Strain 76713, Isolated in Hospital Water Using an Amoeba Co-Culture Procedure.</title>
        <authorList>
            <person name="Benamar S."/>
            <person name="La Scola B."/>
            <person name="Croce O."/>
        </authorList>
    </citation>
    <scope>NUCLEOTIDE SEQUENCE [LARGE SCALE GENOMIC DNA]</scope>
    <source>
        <strain evidence="2 3">76713</strain>
    </source>
</reference>
<keyword evidence="3" id="KW-1185">Reference proteome</keyword>
<gene>
    <name evidence="2" type="ORF">BN961_02790</name>
</gene>